<comment type="caution">
    <text evidence="1">The sequence shown here is derived from an EMBL/GenBank/DDBJ whole genome shotgun (WGS) entry which is preliminary data.</text>
</comment>
<accession>A0AA42IDN8</accession>
<dbReference type="RefSeq" id="WP_279695597.1">
    <property type="nucleotide sequence ID" value="NZ_JAOEEO010000002.1"/>
</dbReference>
<reference evidence="1" key="1">
    <citation type="submission" date="2022-09" db="EMBL/GenBank/DDBJ databases">
        <title>Intensive care unit water sources are persistently colonized with multi-drug resistant bacteria and are the site of extensive horizontal gene transfer of antibiotic resistance genes.</title>
        <authorList>
            <person name="Diorio-Toth L."/>
        </authorList>
    </citation>
    <scope>NUCLEOTIDE SEQUENCE</scope>
    <source>
        <strain evidence="1">GD04005</strain>
    </source>
</reference>
<evidence type="ECO:0000313" key="2">
    <source>
        <dbReference type="Proteomes" id="UP001159329"/>
    </source>
</evidence>
<proteinExistence type="predicted"/>
<organism evidence="1 2">
    <name type="scientific">Acinetobacter courvalinii</name>
    <dbReference type="NCBI Taxonomy" id="280147"/>
    <lineage>
        <taxon>Bacteria</taxon>
        <taxon>Pseudomonadati</taxon>
        <taxon>Pseudomonadota</taxon>
        <taxon>Gammaproteobacteria</taxon>
        <taxon>Moraxellales</taxon>
        <taxon>Moraxellaceae</taxon>
        <taxon>Acinetobacter</taxon>
    </lineage>
</organism>
<dbReference type="AlphaFoldDB" id="A0AA42IDN8"/>
<protein>
    <submittedName>
        <fullName evidence="1">Uncharacterized protein</fullName>
    </submittedName>
</protein>
<evidence type="ECO:0000313" key="1">
    <source>
        <dbReference type="EMBL" id="MDH0564253.1"/>
    </source>
</evidence>
<name>A0AA42IDN8_9GAMM</name>
<gene>
    <name evidence="1" type="ORF">N7644_11225</name>
</gene>
<dbReference type="EMBL" id="JAOEEO010000002">
    <property type="protein sequence ID" value="MDH0564253.1"/>
    <property type="molecule type" value="Genomic_DNA"/>
</dbReference>
<sequence length="41" mass="4582">MTMKNKIVTLIAAVLICVLVQSYDHYMGRQPISQQTDLSGD</sequence>
<dbReference type="Proteomes" id="UP001159329">
    <property type="component" value="Unassembled WGS sequence"/>
</dbReference>